<dbReference type="InterPro" id="IPR018060">
    <property type="entry name" value="HTH_AraC"/>
</dbReference>
<dbReference type="Proteomes" id="UP000247078">
    <property type="component" value="Unassembled WGS sequence"/>
</dbReference>
<keyword evidence="4" id="KW-0597">Phosphoprotein</keyword>
<dbReference type="AlphaFoldDB" id="A0A855Y8X1"/>
<feature type="modified residue" description="4-aspartylphosphate" evidence="4">
    <location>
        <position position="58"/>
    </location>
</feature>
<reference evidence="7 8" key="1">
    <citation type="submission" date="2018-05" db="EMBL/GenBank/DDBJ databases">
        <title>Freshwater and sediment microbial communities from various areas in North America, analyzing microbe dynamics in response to fracking.</title>
        <authorList>
            <person name="Lamendella R."/>
        </authorList>
    </citation>
    <scope>NUCLEOTIDE SEQUENCE [LARGE SCALE GENOMIC DNA]</scope>
    <source>
        <strain evidence="7 8">DB-3</strain>
    </source>
</reference>
<evidence type="ECO:0000256" key="1">
    <source>
        <dbReference type="ARBA" id="ARBA00023015"/>
    </source>
</evidence>
<feature type="domain" description="HTH araC/xylS-type" evidence="5">
    <location>
        <begin position="414"/>
        <end position="512"/>
    </location>
</feature>
<dbReference type="InterPro" id="IPR020449">
    <property type="entry name" value="Tscrpt_reg_AraC-type_HTH"/>
</dbReference>
<name>A0A855Y8X1_9BACL</name>
<keyword evidence="2" id="KW-0238">DNA-binding</keyword>
<dbReference type="CDD" id="cd17536">
    <property type="entry name" value="REC_YesN-like"/>
    <property type="match status" value="1"/>
</dbReference>
<dbReference type="InterPro" id="IPR011006">
    <property type="entry name" value="CheY-like_superfamily"/>
</dbReference>
<dbReference type="PROSITE" id="PS00041">
    <property type="entry name" value="HTH_ARAC_FAMILY_1"/>
    <property type="match status" value="1"/>
</dbReference>
<evidence type="ECO:0000256" key="4">
    <source>
        <dbReference type="PROSITE-ProRule" id="PRU00169"/>
    </source>
</evidence>
<keyword evidence="1" id="KW-0805">Transcription regulation</keyword>
<dbReference type="PRINTS" id="PR00032">
    <property type="entry name" value="HTHARAC"/>
</dbReference>
<evidence type="ECO:0000313" key="8">
    <source>
        <dbReference type="Proteomes" id="UP000247078"/>
    </source>
</evidence>
<keyword evidence="3" id="KW-0804">Transcription</keyword>
<evidence type="ECO:0000256" key="3">
    <source>
        <dbReference type="ARBA" id="ARBA00023163"/>
    </source>
</evidence>
<proteinExistence type="predicted"/>
<dbReference type="SUPFAM" id="SSF46689">
    <property type="entry name" value="Homeodomain-like"/>
    <property type="match status" value="2"/>
</dbReference>
<gene>
    <name evidence="7" type="ORF">DET56_10689</name>
</gene>
<sequence>MNRLCKVLIVDDEFLVRQGIKHHMNWEAEGFQIVGEASNGEEGLEQVQSLQPDIVITDIVMPVMDGETFVRTLKASHPQIEVIVLSSFSEFEYVRSTLQNGAADYILKPKLDTNELLQVLQRTAGKIPELQFEPSHDGWRLGQLMEKMLSGFTLDEENEMHMIRETFPHRCFRLLVYKPQETHTYVHKLDKEHLESRLRDQLPDVECAIVPAEGTSPVVLLNVEPSKDEWMVQRIKELANENKDGQGGLCWVLSDSFSSFEEMGNVYRTRLIKLMEYRFYYEDRSILVYGELPPLHPAGYQFNVNMFLQHVKRNRTEAAREYLQEHALTLGRDYIADVFEIKSFLGNLIFNVTITLADMDVQSAALEESKYAYFKHVDGASSLTEAMSVLDQFMAEVQECTSGEGGRRSDPNMKMLLEYMHEHFDQPLGLAEVAKHFHFNPSYLSSYFSSHKKEGFNEYLNKIRIEKAEELLRSDHVTISEISSMVGYSDHSYFCKVFKKFTGLSPSRYRRKFWA</sequence>
<protein>
    <submittedName>
        <fullName evidence="7">Two-component system response regulator YesN</fullName>
    </submittedName>
</protein>
<dbReference type="GO" id="GO:0003700">
    <property type="term" value="F:DNA-binding transcription factor activity"/>
    <property type="evidence" value="ECO:0007669"/>
    <property type="project" value="InterPro"/>
</dbReference>
<dbReference type="SMART" id="SM00448">
    <property type="entry name" value="REC"/>
    <property type="match status" value="1"/>
</dbReference>
<dbReference type="PROSITE" id="PS50110">
    <property type="entry name" value="RESPONSE_REGULATORY"/>
    <property type="match status" value="1"/>
</dbReference>
<dbReference type="EMBL" id="QGTZ01000006">
    <property type="protein sequence ID" value="PWW39705.1"/>
    <property type="molecule type" value="Genomic_DNA"/>
</dbReference>
<dbReference type="Gene3D" id="1.10.10.60">
    <property type="entry name" value="Homeodomain-like"/>
    <property type="match status" value="2"/>
</dbReference>
<dbReference type="GO" id="GO:0043565">
    <property type="term" value="F:sequence-specific DNA binding"/>
    <property type="evidence" value="ECO:0007669"/>
    <property type="project" value="InterPro"/>
</dbReference>
<organism evidence="7 8">
    <name type="scientific">Paenibacillus pabuli</name>
    <dbReference type="NCBI Taxonomy" id="1472"/>
    <lineage>
        <taxon>Bacteria</taxon>
        <taxon>Bacillati</taxon>
        <taxon>Bacillota</taxon>
        <taxon>Bacilli</taxon>
        <taxon>Bacillales</taxon>
        <taxon>Paenibacillaceae</taxon>
        <taxon>Paenibacillus</taxon>
    </lineage>
</organism>
<dbReference type="PANTHER" id="PTHR43280">
    <property type="entry name" value="ARAC-FAMILY TRANSCRIPTIONAL REGULATOR"/>
    <property type="match status" value="1"/>
</dbReference>
<evidence type="ECO:0000256" key="2">
    <source>
        <dbReference type="ARBA" id="ARBA00023125"/>
    </source>
</evidence>
<dbReference type="SMART" id="SM00342">
    <property type="entry name" value="HTH_ARAC"/>
    <property type="match status" value="1"/>
</dbReference>
<evidence type="ECO:0000259" key="5">
    <source>
        <dbReference type="PROSITE" id="PS01124"/>
    </source>
</evidence>
<evidence type="ECO:0000259" key="6">
    <source>
        <dbReference type="PROSITE" id="PS50110"/>
    </source>
</evidence>
<dbReference type="SUPFAM" id="SSF52172">
    <property type="entry name" value="CheY-like"/>
    <property type="match status" value="1"/>
</dbReference>
<dbReference type="Pfam" id="PF12833">
    <property type="entry name" value="HTH_18"/>
    <property type="match status" value="1"/>
</dbReference>
<evidence type="ECO:0000313" key="7">
    <source>
        <dbReference type="EMBL" id="PWW39705.1"/>
    </source>
</evidence>
<dbReference type="InterPro" id="IPR009057">
    <property type="entry name" value="Homeodomain-like_sf"/>
</dbReference>
<dbReference type="PROSITE" id="PS01124">
    <property type="entry name" value="HTH_ARAC_FAMILY_2"/>
    <property type="match status" value="1"/>
</dbReference>
<accession>A0A855Y8X1</accession>
<dbReference type="RefSeq" id="WP_109999794.1">
    <property type="nucleotide sequence ID" value="NZ_QGTZ01000006.1"/>
</dbReference>
<dbReference type="PANTHER" id="PTHR43280:SF28">
    <property type="entry name" value="HTH-TYPE TRANSCRIPTIONAL ACTIVATOR RHAS"/>
    <property type="match status" value="1"/>
</dbReference>
<feature type="domain" description="Response regulatory" evidence="6">
    <location>
        <begin position="6"/>
        <end position="123"/>
    </location>
</feature>
<dbReference type="InterPro" id="IPR018062">
    <property type="entry name" value="HTH_AraC-typ_CS"/>
</dbReference>
<dbReference type="Pfam" id="PF00072">
    <property type="entry name" value="Response_reg"/>
    <property type="match status" value="1"/>
</dbReference>
<dbReference type="GO" id="GO:0000160">
    <property type="term" value="P:phosphorelay signal transduction system"/>
    <property type="evidence" value="ECO:0007669"/>
    <property type="project" value="InterPro"/>
</dbReference>
<comment type="caution">
    <text evidence="7">The sequence shown here is derived from an EMBL/GenBank/DDBJ whole genome shotgun (WGS) entry which is preliminary data.</text>
</comment>
<dbReference type="InterPro" id="IPR001789">
    <property type="entry name" value="Sig_transdc_resp-reg_receiver"/>
</dbReference>
<dbReference type="Gene3D" id="3.40.50.2300">
    <property type="match status" value="1"/>
</dbReference>